<comment type="caution">
    <text evidence="1">The sequence shown here is derived from an EMBL/GenBank/DDBJ whole genome shotgun (WGS) entry which is preliminary data.</text>
</comment>
<name>A0A9P6JSU6_9AGAR</name>
<dbReference type="InterPro" id="IPR027417">
    <property type="entry name" value="P-loop_NTPase"/>
</dbReference>
<protein>
    <recommendedName>
        <fullName evidence="3">G domain-containing protein</fullName>
    </recommendedName>
</protein>
<evidence type="ECO:0008006" key="3">
    <source>
        <dbReference type="Google" id="ProtNLM"/>
    </source>
</evidence>
<evidence type="ECO:0000313" key="1">
    <source>
        <dbReference type="EMBL" id="KAF9531288.1"/>
    </source>
</evidence>
<keyword evidence="2" id="KW-1185">Reference proteome</keyword>
<organism evidence="1 2">
    <name type="scientific">Crepidotus variabilis</name>
    <dbReference type="NCBI Taxonomy" id="179855"/>
    <lineage>
        <taxon>Eukaryota</taxon>
        <taxon>Fungi</taxon>
        <taxon>Dikarya</taxon>
        <taxon>Basidiomycota</taxon>
        <taxon>Agaricomycotina</taxon>
        <taxon>Agaricomycetes</taxon>
        <taxon>Agaricomycetidae</taxon>
        <taxon>Agaricales</taxon>
        <taxon>Agaricineae</taxon>
        <taxon>Crepidotaceae</taxon>
        <taxon>Crepidotus</taxon>
    </lineage>
</organism>
<dbReference type="EMBL" id="MU157836">
    <property type="protein sequence ID" value="KAF9531288.1"/>
    <property type="molecule type" value="Genomic_DNA"/>
</dbReference>
<proteinExistence type="predicted"/>
<dbReference type="AlphaFoldDB" id="A0A9P6JSU6"/>
<dbReference type="SUPFAM" id="SSF52540">
    <property type="entry name" value="P-loop containing nucleoside triphosphate hydrolases"/>
    <property type="match status" value="1"/>
</dbReference>
<dbReference type="OrthoDB" id="3255035at2759"/>
<dbReference type="Proteomes" id="UP000807306">
    <property type="component" value="Unassembled WGS sequence"/>
</dbReference>
<reference evidence="1" key="1">
    <citation type="submission" date="2020-11" db="EMBL/GenBank/DDBJ databases">
        <authorList>
            <consortium name="DOE Joint Genome Institute"/>
            <person name="Ahrendt S."/>
            <person name="Riley R."/>
            <person name="Andreopoulos W."/>
            <person name="Labutti K."/>
            <person name="Pangilinan J."/>
            <person name="Ruiz-Duenas F.J."/>
            <person name="Barrasa J.M."/>
            <person name="Sanchez-Garcia M."/>
            <person name="Camarero S."/>
            <person name="Miyauchi S."/>
            <person name="Serrano A."/>
            <person name="Linde D."/>
            <person name="Babiker R."/>
            <person name="Drula E."/>
            <person name="Ayuso-Fernandez I."/>
            <person name="Pacheco R."/>
            <person name="Padilla G."/>
            <person name="Ferreira P."/>
            <person name="Barriuso J."/>
            <person name="Kellner H."/>
            <person name="Castanera R."/>
            <person name="Alfaro M."/>
            <person name="Ramirez L."/>
            <person name="Pisabarro A.G."/>
            <person name="Kuo A."/>
            <person name="Tritt A."/>
            <person name="Lipzen A."/>
            <person name="He G."/>
            <person name="Yan M."/>
            <person name="Ng V."/>
            <person name="Cullen D."/>
            <person name="Martin F."/>
            <person name="Rosso M.-N."/>
            <person name="Henrissat B."/>
            <person name="Hibbett D."/>
            <person name="Martinez A.T."/>
            <person name="Grigoriev I.V."/>
        </authorList>
    </citation>
    <scope>NUCLEOTIDE SEQUENCE</scope>
    <source>
        <strain evidence="1">CBS 506.95</strain>
    </source>
</reference>
<dbReference type="Gene3D" id="3.40.50.300">
    <property type="entry name" value="P-loop containing nucleotide triphosphate hydrolases"/>
    <property type="match status" value="1"/>
</dbReference>
<sequence>MQKNIIVLVGPTGAGKSHFIDILAGTNWANKKMAQRAVGVRDKEVALSLEGSSTSVVLVDAPGFDDATRPDSEVVRDVVSWLQAQYGNRPHILGVLYFNSIKENRAVGRPQDGLHDFWLMCGLSSRENGERVVFVTTHWDVLGDKGKGDIRRELLQTVVSGVGGIVTDFEGSKASAEEIARGFLRQRPLQLNIDTTRVKPQKLAKPPKVKRFMCSVQ</sequence>
<accession>A0A9P6JSU6</accession>
<evidence type="ECO:0000313" key="2">
    <source>
        <dbReference type="Proteomes" id="UP000807306"/>
    </source>
</evidence>
<gene>
    <name evidence="1" type="ORF">CPB83DRAFT_904843</name>
</gene>